<reference evidence="3 4" key="1">
    <citation type="submission" date="2020-08" db="EMBL/GenBank/DDBJ databases">
        <title>Genomic Encyclopedia of Type Strains, Phase IV (KMG-IV): sequencing the most valuable type-strain genomes for metagenomic binning, comparative biology and taxonomic classification.</title>
        <authorList>
            <person name="Goeker M."/>
        </authorList>
    </citation>
    <scope>NUCLEOTIDE SEQUENCE [LARGE SCALE GENOMIC DNA]</scope>
    <source>
        <strain evidence="3 4">DSM 27026</strain>
    </source>
</reference>
<evidence type="ECO:0000256" key="2">
    <source>
        <dbReference type="SAM" id="Phobius"/>
    </source>
</evidence>
<dbReference type="AlphaFoldDB" id="A0A840VHI9"/>
<dbReference type="RefSeq" id="WP_183267389.1">
    <property type="nucleotide sequence ID" value="NZ_JACHFJ010000016.1"/>
</dbReference>
<evidence type="ECO:0000313" key="3">
    <source>
        <dbReference type="EMBL" id="MBB5374367.1"/>
    </source>
</evidence>
<proteinExistence type="predicted"/>
<accession>A0A840VHI9</accession>
<feature type="transmembrane region" description="Helical" evidence="2">
    <location>
        <begin position="12"/>
        <end position="36"/>
    </location>
</feature>
<sequence length="62" mass="6270">MYATPLPGGLLPALVIGGPFALIMLALIVGGVAGMARNAPPRKPKAKRGKAVSLPEAQPQPV</sequence>
<dbReference type="Proteomes" id="UP000553706">
    <property type="component" value="Unassembled WGS sequence"/>
</dbReference>
<feature type="compositionally biased region" description="Basic residues" evidence="1">
    <location>
        <begin position="40"/>
        <end position="50"/>
    </location>
</feature>
<feature type="region of interest" description="Disordered" evidence="1">
    <location>
        <begin position="38"/>
        <end position="62"/>
    </location>
</feature>
<keyword evidence="2" id="KW-1133">Transmembrane helix</keyword>
<evidence type="ECO:0000313" key="4">
    <source>
        <dbReference type="Proteomes" id="UP000553706"/>
    </source>
</evidence>
<organism evidence="3 4">
    <name type="scientific">Acidocella aromatica</name>
    <dbReference type="NCBI Taxonomy" id="1303579"/>
    <lineage>
        <taxon>Bacteria</taxon>
        <taxon>Pseudomonadati</taxon>
        <taxon>Pseudomonadota</taxon>
        <taxon>Alphaproteobacteria</taxon>
        <taxon>Acetobacterales</taxon>
        <taxon>Acidocellaceae</taxon>
        <taxon>Acidocella</taxon>
    </lineage>
</organism>
<name>A0A840VHI9_9PROT</name>
<keyword evidence="4" id="KW-1185">Reference proteome</keyword>
<comment type="caution">
    <text evidence="3">The sequence shown here is derived from an EMBL/GenBank/DDBJ whole genome shotgun (WGS) entry which is preliminary data.</text>
</comment>
<dbReference type="EMBL" id="JACHFJ010000016">
    <property type="protein sequence ID" value="MBB5374367.1"/>
    <property type="molecule type" value="Genomic_DNA"/>
</dbReference>
<gene>
    <name evidence="3" type="ORF">HNP71_002641</name>
</gene>
<protein>
    <submittedName>
        <fullName evidence="3">Uncharacterized protein</fullName>
    </submittedName>
</protein>
<keyword evidence="2" id="KW-0472">Membrane</keyword>
<evidence type="ECO:0000256" key="1">
    <source>
        <dbReference type="SAM" id="MobiDB-lite"/>
    </source>
</evidence>
<keyword evidence="2" id="KW-0812">Transmembrane</keyword>